<keyword evidence="6 9" id="KW-1133">Transmembrane helix</keyword>
<evidence type="ECO:0000313" key="12">
    <source>
        <dbReference type="RefSeq" id="XP_013931211.1"/>
    </source>
</evidence>
<evidence type="ECO:0000256" key="4">
    <source>
        <dbReference type="ARBA" id="ARBA00022692"/>
    </source>
</evidence>
<dbReference type="Gene3D" id="1.20.1070.10">
    <property type="entry name" value="Rhodopsin 7-helix transmembrane proteins"/>
    <property type="match status" value="1"/>
</dbReference>
<dbReference type="PROSITE" id="PS50262">
    <property type="entry name" value="G_PROTEIN_RECEP_F1_2"/>
    <property type="match status" value="1"/>
</dbReference>
<dbReference type="InterPro" id="IPR000725">
    <property type="entry name" value="Olfact_rcpt"/>
</dbReference>
<dbReference type="AlphaFoldDB" id="A0A6I9Z5I4"/>
<feature type="transmembrane region" description="Helical" evidence="9">
    <location>
        <begin position="72"/>
        <end position="90"/>
    </location>
</feature>
<proteinExistence type="predicted"/>
<evidence type="ECO:0000256" key="5">
    <source>
        <dbReference type="ARBA" id="ARBA00022725"/>
    </source>
</evidence>
<name>A0A6I9Z5I4_9SAUR</name>
<feature type="transmembrane region" description="Helical" evidence="9">
    <location>
        <begin position="38"/>
        <end position="60"/>
    </location>
</feature>
<evidence type="ECO:0000256" key="6">
    <source>
        <dbReference type="ARBA" id="ARBA00022989"/>
    </source>
</evidence>
<keyword evidence="4 9" id="KW-0812">Transmembrane</keyword>
<organism evidence="11 12">
    <name type="scientific">Thamnophis sirtalis</name>
    <dbReference type="NCBI Taxonomy" id="35019"/>
    <lineage>
        <taxon>Eukaryota</taxon>
        <taxon>Metazoa</taxon>
        <taxon>Chordata</taxon>
        <taxon>Craniata</taxon>
        <taxon>Vertebrata</taxon>
        <taxon>Euteleostomi</taxon>
        <taxon>Lepidosauria</taxon>
        <taxon>Squamata</taxon>
        <taxon>Bifurcata</taxon>
        <taxon>Unidentata</taxon>
        <taxon>Episquamata</taxon>
        <taxon>Toxicofera</taxon>
        <taxon>Serpentes</taxon>
        <taxon>Colubroidea</taxon>
        <taxon>Colubridae</taxon>
        <taxon>Natricinae</taxon>
        <taxon>Thamnophis</taxon>
    </lineage>
</organism>
<dbReference type="RefSeq" id="XP_013931211.1">
    <property type="nucleotide sequence ID" value="XM_014075736.1"/>
</dbReference>
<dbReference type="PRINTS" id="PR00237">
    <property type="entry name" value="GPCRRHODOPSN"/>
</dbReference>
<dbReference type="InterPro" id="IPR050402">
    <property type="entry name" value="OR51/52/56-like"/>
</dbReference>
<comment type="subcellular location">
    <subcellularLocation>
        <location evidence="2">Membrane</location>
        <topology evidence="2">Multi-pass membrane protein</topology>
    </subcellularLocation>
</comment>
<dbReference type="InterPro" id="IPR000276">
    <property type="entry name" value="GPCR_Rhodpsn"/>
</dbReference>
<dbReference type="KEGG" id="tsr:106556751"/>
<dbReference type="CDD" id="cd15222">
    <property type="entry name" value="7tmA_OR51-like"/>
    <property type="match status" value="1"/>
</dbReference>
<evidence type="ECO:0000259" key="10">
    <source>
        <dbReference type="PROSITE" id="PS50262"/>
    </source>
</evidence>
<dbReference type="SUPFAM" id="SSF81321">
    <property type="entry name" value="Family A G protein-coupled receptor-like"/>
    <property type="match status" value="1"/>
</dbReference>
<feature type="domain" description="G-protein coupled receptors family 1 profile" evidence="10">
    <location>
        <begin position="53"/>
        <end position="304"/>
    </location>
</feature>
<accession>A0A6I9Z5I4</accession>
<comment type="function">
    <text evidence="1">Odorant receptor.</text>
</comment>
<dbReference type="PRINTS" id="PR00245">
    <property type="entry name" value="OLFACTORYR"/>
</dbReference>
<gene>
    <name evidence="12" type="primary">LOC106556751</name>
</gene>
<keyword evidence="8" id="KW-0807">Transducer</keyword>
<feature type="transmembrane region" description="Helical" evidence="9">
    <location>
        <begin position="284"/>
        <end position="306"/>
    </location>
</feature>
<evidence type="ECO:0000256" key="2">
    <source>
        <dbReference type="ARBA" id="ARBA00004141"/>
    </source>
</evidence>
<evidence type="ECO:0000313" key="11">
    <source>
        <dbReference type="Proteomes" id="UP000504617"/>
    </source>
</evidence>
<dbReference type="GO" id="GO:0004984">
    <property type="term" value="F:olfactory receptor activity"/>
    <property type="evidence" value="ECO:0007669"/>
    <property type="project" value="InterPro"/>
</dbReference>
<dbReference type="GO" id="GO:0005886">
    <property type="term" value="C:plasma membrane"/>
    <property type="evidence" value="ECO:0007669"/>
    <property type="project" value="TreeGrafter"/>
</dbReference>
<dbReference type="FunFam" id="1.20.1070.10:FF:000006">
    <property type="entry name" value="Olfactory receptor"/>
    <property type="match status" value="1"/>
</dbReference>
<evidence type="ECO:0000256" key="9">
    <source>
        <dbReference type="SAM" id="Phobius"/>
    </source>
</evidence>
<dbReference type="Pfam" id="PF13853">
    <property type="entry name" value="7tm_4"/>
    <property type="match status" value="1"/>
</dbReference>
<evidence type="ECO:0000256" key="8">
    <source>
        <dbReference type="ARBA" id="ARBA00023224"/>
    </source>
</evidence>
<dbReference type="GeneID" id="106556751"/>
<dbReference type="InterPro" id="IPR017452">
    <property type="entry name" value="GPCR_Rhodpsn_7TM"/>
</dbReference>
<dbReference type="GO" id="GO:0004930">
    <property type="term" value="F:G protein-coupled receptor activity"/>
    <property type="evidence" value="ECO:0007669"/>
    <property type="project" value="InterPro"/>
</dbReference>
<dbReference type="Proteomes" id="UP000504617">
    <property type="component" value="Unplaced"/>
</dbReference>
<evidence type="ECO:0000256" key="1">
    <source>
        <dbReference type="ARBA" id="ARBA00002936"/>
    </source>
</evidence>
<keyword evidence="11" id="KW-1185">Reference proteome</keyword>
<dbReference type="OrthoDB" id="6144443at2759"/>
<evidence type="ECO:0000256" key="7">
    <source>
        <dbReference type="ARBA" id="ARBA00023136"/>
    </source>
</evidence>
<evidence type="ECO:0000256" key="3">
    <source>
        <dbReference type="ARBA" id="ARBA00022606"/>
    </source>
</evidence>
<feature type="transmembrane region" description="Helical" evidence="9">
    <location>
        <begin position="209"/>
        <end position="228"/>
    </location>
</feature>
<reference evidence="12" key="1">
    <citation type="submission" date="2025-08" db="UniProtKB">
        <authorList>
            <consortium name="RefSeq"/>
        </authorList>
    </citation>
    <scope>IDENTIFICATION</scope>
    <source>
        <tissue evidence="12">Skeletal muscle</tissue>
    </source>
</reference>
<keyword evidence="5" id="KW-0552">Olfaction</keyword>
<dbReference type="PANTHER" id="PTHR26450:SF11">
    <property type="entry name" value="OLFACTORY RECEPTOR"/>
    <property type="match status" value="1"/>
</dbReference>
<keyword evidence="7 9" id="KW-0472">Membrane</keyword>
<protein>
    <submittedName>
        <fullName evidence="12">Olfactory receptor 52K1-like</fullName>
    </submittedName>
</protein>
<feature type="transmembrane region" description="Helical" evidence="9">
    <location>
        <begin position="249"/>
        <end position="272"/>
    </location>
</feature>
<dbReference type="PANTHER" id="PTHR26450">
    <property type="entry name" value="OLFACTORY RECEPTOR 56B1-RELATED"/>
    <property type="match status" value="1"/>
</dbReference>
<keyword evidence="3" id="KW-0716">Sensory transduction</keyword>
<sequence>MKQLFSGSSDRLAGNQTLREPLVFFLAGIPGLEPAHPWISIPFCSMFLISLLGNGTLLYVIKTDLSLHKPMFFFLSMLSSIDLVLSLTTMPKTLGIFWFKAGEIGLVGCLAQMFFLHSFSIMESAVLLAMSFDCYVAICHPLRYHSVLTHSLVAKAGLVVLMRAVALTLPVPFLLRRLSYCHSLTIAHCYCEHMAVVRLACSNTRFTNIYGIFVALLVVGFDLSFIVLSYAKILRAVLSLATKEEQHKAFGTCLSHVCAILIFYVPVILSSFLHRFSSHVPTYIHILLANFYLLFPPMMNPIIYGVQTKQIREREGLLEYLLGSREDYSGSQIHPISDSDTAEQAEVLGCTVWSSEGAFSRF</sequence>
<feature type="transmembrane region" description="Helical" evidence="9">
    <location>
        <begin position="152"/>
        <end position="175"/>
    </location>
</feature>